<dbReference type="InterPro" id="IPR013597">
    <property type="entry name" value="Mat_intron_G2"/>
</dbReference>
<evidence type="ECO:0000313" key="3">
    <source>
        <dbReference type="Proteomes" id="UP000238413"/>
    </source>
</evidence>
<dbReference type="EMBL" id="CP026652">
    <property type="protein sequence ID" value="AVH60895.1"/>
    <property type="molecule type" value="Genomic_DNA"/>
</dbReference>
<dbReference type="Pfam" id="PF08388">
    <property type="entry name" value="GIIM"/>
    <property type="match status" value="1"/>
</dbReference>
<feature type="domain" description="Group II intron maturase-specific" evidence="1">
    <location>
        <begin position="1"/>
        <end position="75"/>
    </location>
</feature>
<organism evidence="2 3">
    <name type="scientific">Streptomyces dengpaensis</name>
    <dbReference type="NCBI Taxonomy" id="2049881"/>
    <lineage>
        <taxon>Bacteria</taxon>
        <taxon>Bacillati</taxon>
        <taxon>Actinomycetota</taxon>
        <taxon>Actinomycetes</taxon>
        <taxon>Kitasatosporales</taxon>
        <taxon>Streptomycetaceae</taxon>
        <taxon>Streptomyces</taxon>
    </lineage>
</organism>
<protein>
    <recommendedName>
        <fullName evidence="1">Group II intron maturase-specific domain-containing protein</fullName>
    </recommendedName>
</protein>
<sequence>MQHARDRIREITARRRLPLHPQVIVEDLNLFLRGWMAYFRYGHSARRFSKIGRFAQERVAHFISRKHRRSRNFGWWVLMVSSPNRLGLISPYGIVVAPRAGRPWRERPNAAGERRR</sequence>
<evidence type="ECO:0000259" key="1">
    <source>
        <dbReference type="Pfam" id="PF08388"/>
    </source>
</evidence>
<reference evidence="2 3" key="1">
    <citation type="submission" date="2018-02" db="EMBL/GenBank/DDBJ databases">
        <title>Complete genome sequence of Streptomyces dengpaensis, the producer of angucyclines.</title>
        <authorList>
            <person name="Yumei L."/>
        </authorList>
    </citation>
    <scope>NUCLEOTIDE SEQUENCE [LARGE SCALE GENOMIC DNA]</scope>
    <source>
        <strain evidence="2 3">XZHG99</strain>
    </source>
</reference>
<gene>
    <name evidence="2" type="ORF">C4B68_00585</name>
</gene>
<proteinExistence type="predicted"/>
<evidence type="ECO:0000313" key="2">
    <source>
        <dbReference type="EMBL" id="AVH60895.1"/>
    </source>
</evidence>
<dbReference type="Proteomes" id="UP000238413">
    <property type="component" value="Chromosome"/>
</dbReference>
<accession>A0ABM6T1Z3</accession>
<name>A0ABM6T1Z3_9ACTN</name>
<keyword evidence="3" id="KW-1185">Reference proteome</keyword>